<dbReference type="RefSeq" id="WP_304376177.1">
    <property type="nucleotide sequence ID" value="NZ_JAUOZU010000007.1"/>
</dbReference>
<dbReference type="Proteomes" id="UP001174932">
    <property type="component" value="Unassembled WGS sequence"/>
</dbReference>
<keyword evidence="3" id="KW-0479">Metal-binding</keyword>
<dbReference type="InterPro" id="IPR000086">
    <property type="entry name" value="NUDIX_hydrolase_dom"/>
</dbReference>
<dbReference type="InterPro" id="IPR015797">
    <property type="entry name" value="NUDIX_hydrolase-like_dom_sf"/>
</dbReference>
<comment type="cofactor">
    <cofactor evidence="2">
        <name>Mg(2+)</name>
        <dbReference type="ChEBI" id="CHEBI:18420"/>
    </cofactor>
</comment>
<reference evidence="8" key="1">
    <citation type="journal article" date="2015" name="Int. J. Syst. Evol. Microbiol.">
        <title>Rhizobium alvei sp. nov., isolated from a freshwater river.</title>
        <authorList>
            <person name="Sheu S.Y."/>
            <person name="Huang H.W."/>
            <person name="Young C.C."/>
            <person name="Chen W.M."/>
        </authorList>
    </citation>
    <scope>NUCLEOTIDE SEQUENCE</scope>
    <source>
        <strain evidence="8">TNR-22</strain>
    </source>
</reference>
<evidence type="ECO:0000256" key="3">
    <source>
        <dbReference type="ARBA" id="ARBA00022723"/>
    </source>
</evidence>
<dbReference type="Pfam" id="PF00293">
    <property type="entry name" value="NUDIX"/>
    <property type="match status" value="1"/>
</dbReference>
<evidence type="ECO:0000313" key="8">
    <source>
        <dbReference type="EMBL" id="MDO6964250.1"/>
    </source>
</evidence>
<evidence type="ECO:0000256" key="1">
    <source>
        <dbReference type="ARBA" id="ARBA00001936"/>
    </source>
</evidence>
<organism evidence="8 9">
    <name type="scientific">Rhizobium alvei</name>
    <dbReference type="NCBI Taxonomy" id="1132659"/>
    <lineage>
        <taxon>Bacteria</taxon>
        <taxon>Pseudomonadati</taxon>
        <taxon>Pseudomonadota</taxon>
        <taxon>Alphaproteobacteria</taxon>
        <taxon>Hyphomicrobiales</taxon>
        <taxon>Rhizobiaceae</taxon>
        <taxon>Rhizobium/Agrobacterium group</taxon>
        <taxon>Rhizobium</taxon>
    </lineage>
</organism>
<keyword evidence="9" id="KW-1185">Reference proteome</keyword>
<gene>
    <name evidence="8" type="ORF">Q4481_09795</name>
</gene>
<evidence type="ECO:0000259" key="7">
    <source>
        <dbReference type="PROSITE" id="PS51462"/>
    </source>
</evidence>
<protein>
    <submittedName>
        <fullName evidence="8">CoA pyrophosphatase</fullName>
    </submittedName>
</protein>
<evidence type="ECO:0000256" key="6">
    <source>
        <dbReference type="ARBA" id="ARBA00023211"/>
    </source>
</evidence>
<evidence type="ECO:0000313" key="9">
    <source>
        <dbReference type="Proteomes" id="UP001174932"/>
    </source>
</evidence>
<feature type="domain" description="Nudix hydrolase" evidence="7">
    <location>
        <begin position="44"/>
        <end position="176"/>
    </location>
</feature>
<keyword evidence="4" id="KW-0378">Hydrolase</keyword>
<evidence type="ECO:0000256" key="2">
    <source>
        <dbReference type="ARBA" id="ARBA00001946"/>
    </source>
</evidence>
<dbReference type="Gene3D" id="3.90.79.10">
    <property type="entry name" value="Nucleoside Triphosphate Pyrophosphohydrolase"/>
    <property type="match status" value="1"/>
</dbReference>
<evidence type="ECO:0000256" key="5">
    <source>
        <dbReference type="ARBA" id="ARBA00022842"/>
    </source>
</evidence>
<dbReference type="EMBL" id="JAUOZU010000007">
    <property type="protein sequence ID" value="MDO6964250.1"/>
    <property type="molecule type" value="Genomic_DNA"/>
</dbReference>
<evidence type="ECO:0000256" key="4">
    <source>
        <dbReference type="ARBA" id="ARBA00022801"/>
    </source>
</evidence>
<sequence>MSQFTATDFQRRAEAHLAGSYGGFLDYGDYRANPGMSVIDNLNFRDAAVLVPVVDEPAGARMILTKRTDSMRKHSGQIAFPGGKLDPDDHDAASAALREAEEEIGLPRHFVEIVGTLPSFPVPTGFRITPVLSVVRPGFALKPNPDEVDYVFDVPLSFLMDPDNYRLGRAQFSGRERNFYEIPYEGHRIWGITAGIIRSIYERFYE</sequence>
<reference evidence="8" key="2">
    <citation type="submission" date="2023-07" db="EMBL/GenBank/DDBJ databases">
        <authorList>
            <person name="Shen H."/>
        </authorList>
    </citation>
    <scope>NUCLEOTIDE SEQUENCE</scope>
    <source>
        <strain evidence="8">TNR-22</strain>
    </source>
</reference>
<dbReference type="PANTHER" id="PTHR12992:SF11">
    <property type="entry name" value="MITOCHONDRIAL COENZYME A DIPHOSPHATASE NUDT8"/>
    <property type="match status" value="1"/>
</dbReference>
<proteinExistence type="predicted"/>
<keyword evidence="5" id="KW-0460">Magnesium</keyword>
<keyword evidence="6" id="KW-0464">Manganese</keyword>
<dbReference type="PANTHER" id="PTHR12992">
    <property type="entry name" value="NUDIX HYDROLASE"/>
    <property type="match status" value="1"/>
</dbReference>
<dbReference type="SUPFAM" id="SSF55811">
    <property type="entry name" value="Nudix"/>
    <property type="match status" value="1"/>
</dbReference>
<comment type="cofactor">
    <cofactor evidence="1">
        <name>Mn(2+)</name>
        <dbReference type="ChEBI" id="CHEBI:29035"/>
    </cofactor>
</comment>
<dbReference type="InterPro" id="IPR045121">
    <property type="entry name" value="CoAse"/>
</dbReference>
<dbReference type="NCBIfam" id="NF007980">
    <property type="entry name" value="PRK10707.1"/>
    <property type="match status" value="1"/>
</dbReference>
<comment type="caution">
    <text evidence="8">The sequence shown here is derived from an EMBL/GenBank/DDBJ whole genome shotgun (WGS) entry which is preliminary data.</text>
</comment>
<dbReference type="CDD" id="cd03426">
    <property type="entry name" value="NUDIX_CoAse_Nudt7"/>
    <property type="match status" value="1"/>
</dbReference>
<accession>A0ABT8YKQ9</accession>
<name>A0ABT8YKQ9_9HYPH</name>
<dbReference type="PROSITE" id="PS51462">
    <property type="entry name" value="NUDIX"/>
    <property type="match status" value="1"/>
</dbReference>